<reference evidence="1" key="1">
    <citation type="submission" date="2020-05" db="EMBL/GenBank/DDBJ databases">
        <title>WGS assembly of Panicum virgatum.</title>
        <authorList>
            <person name="Lovell J.T."/>
            <person name="Jenkins J."/>
            <person name="Shu S."/>
            <person name="Juenger T.E."/>
            <person name="Schmutz J."/>
        </authorList>
    </citation>
    <scope>NUCLEOTIDE SEQUENCE</scope>
    <source>
        <strain evidence="1">AP13</strain>
    </source>
</reference>
<dbReference type="AlphaFoldDB" id="A0A8T0W080"/>
<comment type="caution">
    <text evidence="1">The sequence shown here is derived from an EMBL/GenBank/DDBJ whole genome shotgun (WGS) entry which is preliminary data.</text>
</comment>
<organism evidence="1 2">
    <name type="scientific">Panicum virgatum</name>
    <name type="common">Blackwell switchgrass</name>
    <dbReference type="NCBI Taxonomy" id="38727"/>
    <lineage>
        <taxon>Eukaryota</taxon>
        <taxon>Viridiplantae</taxon>
        <taxon>Streptophyta</taxon>
        <taxon>Embryophyta</taxon>
        <taxon>Tracheophyta</taxon>
        <taxon>Spermatophyta</taxon>
        <taxon>Magnoliopsida</taxon>
        <taxon>Liliopsida</taxon>
        <taxon>Poales</taxon>
        <taxon>Poaceae</taxon>
        <taxon>PACMAD clade</taxon>
        <taxon>Panicoideae</taxon>
        <taxon>Panicodae</taxon>
        <taxon>Paniceae</taxon>
        <taxon>Panicinae</taxon>
        <taxon>Panicum</taxon>
        <taxon>Panicum sect. Hiantes</taxon>
    </lineage>
</organism>
<accession>A0A8T0W080</accession>
<evidence type="ECO:0000313" key="1">
    <source>
        <dbReference type="EMBL" id="KAG2640685.1"/>
    </source>
</evidence>
<name>A0A8T0W080_PANVG</name>
<proteinExistence type="predicted"/>
<dbReference type="EMBL" id="CM029039">
    <property type="protein sequence ID" value="KAG2640685.1"/>
    <property type="molecule type" value="Genomic_DNA"/>
</dbReference>
<dbReference type="Proteomes" id="UP000823388">
    <property type="component" value="Chromosome 2K"/>
</dbReference>
<sequence length="186" mass="19266">MLLRCSLLHLARGQPGHSAPPPPRCWPGSAPCFASPPRLSRGASHGGSPCSSFEPPALRLATAARRPRLAWVGGSTHHGQGPCAPSLSTRRSAAAASSAPSTTLRACRAAVPHVHVTSSPTAPFQGATADPELAHAGSCMAELRITCSAALRLRVLPQSSSGWAQETESVGPPPWNLSAIVSHRCR</sequence>
<keyword evidence="2" id="KW-1185">Reference proteome</keyword>
<gene>
    <name evidence="1" type="ORF">PVAP13_2KG114016</name>
</gene>
<evidence type="ECO:0000313" key="2">
    <source>
        <dbReference type="Proteomes" id="UP000823388"/>
    </source>
</evidence>
<protein>
    <submittedName>
        <fullName evidence="1">Uncharacterized protein</fullName>
    </submittedName>
</protein>